<keyword evidence="3" id="KW-0813">Transport</keyword>
<keyword evidence="7 9" id="KW-0472">Membrane</keyword>
<feature type="transmembrane region" description="Helical" evidence="9">
    <location>
        <begin position="75"/>
        <end position="96"/>
    </location>
</feature>
<dbReference type="PANTHER" id="PTHR31686:SF1">
    <property type="entry name" value="SULFITE EFFLUX PUMP SSU1"/>
    <property type="match status" value="1"/>
</dbReference>
<feature type="region of interest" description="Disordered" evidence="8">
    <location>
        <begin position="1"/>
        <end position="40"/>
    </location>
</feature>
<accession>A0ABP4E5E6</accession>
<dbReference type="InterPro" id="IPR051629">
    <property type="entry name" value="Sulfite_efflux_TDT"/>
</dbReference>
<feature type="compositionally biased region" description="Pro residues" evidence="8">
    <location>
        <begin position="9"/>
        <end position="24"/>
    </location>
</feature>
<keyword evidence="4" id="KW-1003">Cell membrane</keyword>
<feature type="transmembrane region" description="Helical" evidence="9">
    <location>
        <begin position="326"/>
        <end position="344"/>
    </location>
</feature>
<evidence type="ECO:0000256" key="6">
    <source>
        <dbReference type="ARBA" id="ARBA00022989"/>
    </source>
</evidence>
<organism evidence="10 11">
    <name type="scientific">Kitasatospora arboriphila</name>
    <dbReference type="NCBI Taxonomy" id="258052"/>
    <lineage>
        <taxon>Bacteria</taxon>
        <taxon>Bacillati</taxon>
        <taxon>Actinomycetota</taxon>
        <taxon>Actinomycetes</taxon>
        <taxon>Kitasatosporales</taxon>
        <taxon>Streptomycetaceae</taxon>
        <taxon>Kitasatospora</taxon>
    </lineage>
</organism>
<feature type="transmembrane region" description="Helical" evidence="9">
    <location>
        <begin position="185"/>
        <end position="205"/>
    </location>
</feature>
<feature type="transmembrane region" description="Helical" evidence="9">
    <location>
        <begin position="117"/>
        <end position="139"/>
    </location>
</feature>
<evidence type="ECO:0000256" key="4">
    <source>
        <dbReference type="ARBA" id="ARBA00022475"/>
    </source>
</evidence>
<evidence type="ECO:0000313" key="11">
    <source>
        <dbReference type="Proteomes" id="UP001499987"/>
    </source>
</evidence>
<evidence type="ECO:0000256" key="7">
    <source>
        <dbReference type="ARBA" id="ARBA00023136"/>
    </source>
</evidence>
<gene>
    <name evidence="10" type="ORF">GCM10009663_35540</name>
</gene>
<comment type="similarity">
    <text evidence="2">Belongs to the tellurite-resistance/dicarboxylate transporter (TDT) family.</text>
</comment>
<protein>
    <submittedName>
        <fullName evidence="10">TDT family transporter</fullName>
    </submittedName>
</protein>
<feature type="transmembrane region" description="Helical" evidence="9">
    <location>
        <begin position="48"/>
        <end position="69"/>
    </location>
</feature>
<proteinExistence type="inferred from homology"/>
<name>A0ABP4E5E6_9ACTN</name>
<evidence type="ECO:0000256" key="3">
    <source>
        <dbReference type="ARBA" id="ARBA00022448"/>
    </source>
</evidence>
<feature type="transmembrane region" description="Helical" evidence="9">
    <location>
        <begin position="151"/>
        <end position="173"/>
    </location>
</feature>
<evidence type="ECO:0000256" key="9">
    <source>
        <dbReference type="SAM" id="Phobius"/>
    </source>
</evidence>
<feature type="transmembrane region" description="Helical" evidence="9">
    <location>
        <begin position="350"/>
        <end position="373"/>
    </location>
</feature>
<keyword evidence="11" id="KW-1185">Reference proteome</keyword>
<evidence type="ECO:0000256" key="2">
    <source>
        <dbReference type="ARBA" id="ARBA00008566"/>
    </source>
</evidence>
<evidence type="ECO:0000256" key="5">
    <source>
        <dbReference type="ARBA" id="ARBA00022692"/>
    </source>
</evidence>
<dbReference type="InterPro" id="IPR004695">
    <property type="entry name" value="SLAC1/Mae1/Ssu1/TehA"/>
</dbReference>
<comment type="caution">
    <text evidence="10">The sequence shown here is derived from an EMBL/GenBank/DDBJ whole genome shotgun (WGS) entry which is preliminary data.</text>
</comment>
<sequence>MPTLTTAPHPAPAPAAPPAAPAPPAGHRSTDRTGAPARPGLGRLGPNWYAAVMGTAIVATGATAVPVGLPGRTGFAAVVWLVAVAALAAVAAARAVQLVRHPGAVRAQLLDEPATAVFQGCPPMALLAVGHATLVAGAPVLGTRAAVTADLVLWCAGALYAVAVAAGVPYLMITRHRIPAREANPTWLLPAVAPLVAASAGSALVPHLPEPWRPVLLYAGCGLFGAGLFGVALVLPVVFAGLVHGRLAPVLTPSLFLVLGPLGQSTTAAGGLADAARTAAPALAGPGRALSVLYGVAVLGFALLWLVPAVAANVRALRSKMPFAMTWWAFTFPVGTLVTGAAALARHTGFGGFAGLSAALYALLLAAWAVAAVRTAAALPATLRAGAAPRPEAADAPEPVRNP</sequence>
<evidence type="ECO:0000256" key="8">
    <source>
        <dbReference type="SAM" id="MobiDB-lite"/>
    </source>
</evidence>
<evidence type="ECO:0000256" key="1">
    <source>
        <dbReference type="ARBA" id="ARBA00004651"/>
    </source>
</evidence>
<keyword evidence="5 9" id="KW-0812">Transmembrane</keyword>
<comment type="subcellular location">
    <subcellularLocation>
        <location evidence="1">Cell membrane</location>
        <topology evidence="1">Multi-pass membrane protein</topology>
    </subcellularLocation>
</comment>
<reference evidence="11" key="1">
    <citation type="journal article" date="2019" name="Int. J. Syst. Evol. Microbiol.">
        <title>The Global Catalogue of Microorganisms (GCM) 10K type strain sequencing project: providing services to taxonomists for standard genome sequencing and annotation.</title>
        <authorList>
            <consortium name="The Broad Institute Genomics Platform"/>
            <consortium name="The Broad Institute Genome Sequencing Center for Infectious Disease"/>
            <person name="Wu L."/>
            <person name="Ma J."/>
        </authorList>
    </citation>
    <scope>NUCLEOTIDE SEQUENCE [LARGE SCALE GENOMIC DNA]</scope>
    <source>
        <strain evidence="11">JCM 13002</strain>
    </source>
</reference>
<dbReference type="Gene3D" id="1.50.10.150">
    <property type="entry name" value="Voltage-dependent anion channel"/>
    <property type="match status" value="1"/>
</dbReference>
<dbReference type="Pfam" id="PF03595">
    <property type="entry name" value="SLAC1"/>
    <property type="match status" value="1"/>
</dbReference>
<keyword evidence="6 9" id="KW-1133">Transmembrane helix</keyword>
<dbReference type="PANTHER" id="PTHR31686">
    <property type="match status" value="1"/>
</dbReference>
<dbReference type="InterPro" id="IPR038665">
    <property type="entry name" value="Voltage-dep_anion_channel_sf"/>
</dbReference>
<dbReference type="EMBL" id="BAAALD010000031">
    <property type="protein sequence ID" value="GAA1088768.1"/>
    <property type="molecule type" value="Genomic_DNA"/>
</dbReference>
<dbReference type="RefSeq" id="WP_344624601.1">
    <property type="nucleotide sequence ID" value="NZ_BAAALD010000031.1"/>
</dbReference>
<feature type="transmembrane region" description="Helical" evidence="9">
    <location>
        <begin position="217"/>
        <end position="243"/>
    </location>
</feature>
<feature type="transmembrane region" description="Helical" evidence="9">
    <location>
        <begin position="293"/>
        <end position="314"/>
    </location>
</feature>
<evidence type="ECO:0000313" key="10">
    <source>
        <dbReference type="EMBL" id="GAA1088768.1"/>
    </source>
</evidence>
<dbReference type="Proteomes" id="UP001499987">
    <property type="component" value="Unassembled WGS sequence"/>
</dbReference>